<keyword evidence="2" id="KW-0489">Methyltransferase</keyword>
<dbReference type="GO" id="GO:0003690">
    <property type="term" value="F:double-stranded DNA binding"/>
    <property type="evidence" value="ECO:0007669"/>
    <property type="project" value="TreeGrafter"/>
</dbReference>
<feature type="domain" description="Mos1 transposase HTH" evidence="1">
    <location>
        <begin position="39"/>
        <end position="73"/>
    </location>
</feature>
<dbReference type="OrthoDB" id="10032414at2759"/>
<dbReference type="GO" id="GO:0006303">
    <property type="term" value="P:double-strand break repair via nonhomologous end joining"/>
    <property type="evidence" value="ECO:0007669"/>
    <property type="project" value="TreeGrafter"/>
</dbReference>
<protein>
    <submittedName>
        <fullName evidence="2">Histone-lysine N-methyltransferase SETMAR</fullName>
    </submittedName>
</protein>
<dbReference type="InterPro" id="IPR036397">
    <property type="entry name" value="RNaseH_sf"/>
</dbReference>
<dbReference type="GO" id="GO:0032259">
    <property type="term" value="P:methylation"/>
    <property type="evidence" value="ECO:0007669"/>
    <property type="project" value="UniProtKB-KW"/>
</dbReference>
<sequence>MLLLCHWTVDSSLHSKKQLSDLVEFWRFYNKGKMEEQTVHSRHILLFYFRKGENARQACAKLRTVYGDNALQECSINTTREIAETLNIHHSSVRDHLKKLGYVSRLDIWVPRVLKEVHLTARMNICDILIKREKNDPFLKRLITGDEKWIVYNKIFTYAVWHSLQECFAVSEAARSCMNGYYRMVCIMFTHSVWLAVIYTTTQSATNNKYNTVNEKLNELGYETLSHPAYFPDLSSKNGNVVNKPSTAVDYNNNMSSIDRADQMSRFHSVRQDECVAEPHGISGTVVQCRDEALDKGIREEPQRDAVAEERGLECFFA</sequence>
<dbReference type="GO" id="GO:0035861">
    <property type="term" value="C:site of double-strand break"/>
    <property type="evidence" value="ECO:0007669"/>
    <property type="project" value="TreeGrafter"/>
</dbReference>
<gene>
    <name evidence="2" type="ORF">WH47_10982</name>
</gene>
<dbReference type="GO" id="GO:0015074">
    <property type="term" value="P:DNA integration"/>
    <property type="evidence" value="ECO:0007669"/>
    <property type="project" value="TreeGrafter"/>
</dbReference>
<keyword evidence="3" id="KW-1185">Reference proteome</keyword>
<dbReference type="GO" id="GO:0000793">
    <property type="term" value="C:condensed chromosome"/>
    <property type="evidence" value="ECO:0007669"/>
    <property type="project" value="TreeGrafter"/>
</dbReference>
<dbReference type="Pfam" id="PF17906">
    <property type="entry name" value="HTH_48"/>
    <property type="match status" value="1"/>
</dbReference>
<name>A0A0L7QM79_9HYME</name>
<dbReference type="GO" id="GO:0046975">
    <property type="term" value="F:histone H3K36 methyltransferase activity"/>
    <property type="evidence" value="ECO:0007669"/>
    <property type="project" value="TreeGrafter"/>
</dbReference>
<evidence type="ECO:0000259" key="1">
    <source>
        <dbReference type="Pfam" id="PF17906"/>
    </source>
</evidence>
<dbReference type="PANTHER" id="PTHR46060">
    <property type="entry name" value="MARINER MOS1 TRANSPOSASE-LIKE PROTEIN"/>
    <property type="match status" value="1"/>
</dbReference>
<dbReference type="EMBL" id="KQ414903">
    <property type="protein sequence ID" value="KOC59631.1"/>
    <property type="molecule type" value="Genomic_DNA"/>
</dbReference>
<keyword evidence="2" id="KW-0808">Transferase</keyword>
<dbReference type="GO" id="GO:0005634">
    <property type="term" value="C:nucleus"/>
    <property type="evidence" value="ECO:0007669"/>
    <property type="project" value="TreeGrafter"/>
</dbReference>
<dbReference type="PANTHER" id="PTHR46060:SF2">
    <property type="entry name" value="HISTONE-LYSINE N-METHYLTRANSFERASE SETMAR"/>
    <property type="match status" value="1"/>
</dbReference>
<organism evidence="2 3">
    <name type="scientific">Habropoda laboriosa</name>
    <dbReference type="NCBI Taxonomy" id="597456"/>
    <lineage>
        <taxon>Eukaryota</taxon>
        <taxon>Metazoa</taxon>
        <taxon>Ecdysozoa</taxon>
        <taxon>Arthropoda</taxon>
        <taxon>Hexapoda</taxon>
        <taxon>Insecta</taxon>
        <taxon>Pterygota</taxon>
        <taxon>Neoptera</taxon>
        <taxon>Endopterygota</taxon>
        <taxon>Hymenoptera</taxon>
        <taxon>Apocrita</taxon>
        <taxon>Aculeata</taxon>
        <taxon>Apoidea</taxon>
        <taxon>Anthophila</taxon>
        <taxon>Apidae</taxon>
        <taxon>Habropoda</taxon>
    </lineage>
</organism>
<evidence type="ECO:0000313" key="3">
    <source>
        <dbReference type="Proteomes" id="UP000053825"/>
    </source>
</evidence>
<dbReference type="GO" id="GO:0044774">
    <property type="term" value="P:mitotic DNA integrity checkpoint signaling"/>
    <property type="evidence" value="ECO:0007669"/>
    <property type="project" value="TreeGrafter"/>
</dbReference>
<dbReference type="GO" id="GO:0044547">
    <property type="term" value="F:DNA topoisomerase binding"/>
    <property type="evidence" value="ECO:0007669"/>
    <property type="project" value="TreeGrafter"/>
</dbReference>
<dbReference type="GO" id="GO:0000729">
    <property type="term" value="P:DNA double-strand break processing"/>
    <property type="evidence" value="ECO:0007669"/>
    <property type="project" value="TreeGrafter"/>
</dbReference>
<dbReference type="GO" id="GO:0000014">
    <property type="term" value="F:single-stranded DNA endodeoxyribonuclease activity"/>
    <property type="evidence" value="ECO:0007669"/>
    <property type="project" value="TreeGrafter"/>
</dbReference>
<dbReference type="GO" id="GO:0042800">
    <property type="term" value="F:histone H3K4 methyltransferase activity"/>
    <property type="evidence" value="ECO:0007669"/>
    <property type="project" value="TreeGrafter"/>
</dbReference>
<dbReference type="InterPro" id="IPR041426">
    <property type="entry name" value="Mos1_HTH"/>
</dbReference>
<dbReference type="GO" id="GO:0031297">
    <property type="term" value="P:replication fork processing"/>
    <property type="evidence" value="ECO:0007669"/>
    <property type="project" value="TreeGrafter"/>
</dbReference>
<dbReference type="Gene3D" id="3.30.420.10">
    <property type="entry name" value="Ribonuclease H-like superfamily/Ribonuclease H"/>
    <property type="match status" value="1"/>
</dbReference>
<reference evidence="2 3" key="1">
    <citation type="submission" date="2015-07" db="EMBL/GenBank/DDBJ databases">
        <title>The genome of Habropoda laboriosa.</title>
        <authorList>
            <person name="Pan H."/>
            <person name="Kapheim K."/>
        </authorList>
    </citation>
    <scope>NUCLEOTIDE SEQUENCE [LARGE SCALE GENOMIC DNA]</scope>
    <source>
        <strain evidence="2">0110345459</strain>
    </source>
</reference>
<dbReference type="InterPro" id="IPR052709">
    <property type="entry name" value="Transposase-MT_Hybrid"/>
</dbReference>
<dbReference type="Gene3D" id="1.10.10.1450">
    <property type="match status" value="1"/>
</dbReference>
<dbReference type="STRING" id="597456.A0A0L7QM79"/>
<proteinExistence type="predicted"/>
<accession>A0A0L7QM79</accession>
<dbReference type="Proteomes" id="UP000053825">
    <property type="component" value="Unassembled WGS sequence"/>
</dbReference>
<evidence type="ECO:0000313" key="2">
    <source>
        <dbReference type="EMBL" id="KOC59631.1"/>
    </source>
</evidence>
<dbReference type="AlphaFoldDB" id="A0A0L7QM79"/>
<dbReference type="GO" id="GO:0003697">
    <property type="term" value="F:single-stranded DNA binding"/>
    <property type="evidence" value="ECO:0007669"/>
    <property type="project" value="TreeGrafter"/>
</dbReference>